<keyword evidence="2" id="KW-0238">DNA-binding</keyword>
<evidence type="ECO:0000313" key="5">
    <source>
        <dbReference type="EMBL" id="TJZ97516.1"/>
    </source>
</evidence>
<sequence length="176" mass="19245">MARWRVTLRFQPPPLQSVRAVVTKTLIGTPDPDQPPQPPLRDEHAERTILAALLHYPSLTAHLTAVLDSTDFTTAAHQQLFAAAVAARDRSGTTAAAAVITELARHRPARPDTATTTQPEQLVRDVAGAVPVEAMTVHYVAIVRDLAALRRHQRSTHPEGLPPMPIRGFLIDEDDN</sequence>
<dbReference type="GO" id="GO:0003677">
    <property type="term" value="F:DNA binding"/>
    <property type="evidence" value="ECO:0007669"/>
    <property type="project" value="UniProtKB-KW"/>
</dbReference>
<reference evidence="5 6" key="1">
    <citation type="submission" date="2019-04" db="EMBL/GenBank/DDBJ databases">
        <title>Streptomyces oryziradicis sp. nov., a novel actinomycete isolated from rhizosphere soil of rice (Oryza sativa L.).</title>
        <authorList>
            <person name="Li C."/>
        </authorList>
    </citation>
    <scope>NUCLEOTIDE SEQUENCE [LARGE SCALE GENOMIC DNA]</scope>
    <source>
        <strain evidence="5 6">NEAU-C40</strain>
    </source>
</reference>
<dbReference type="GO" id="GO:0005524">
    <property type="term" value="F:ATP binding"/>
    <property type="evidence" value="ECO:0007669"/>
    <property type="project" value="InterPro"/>
</dbReference>
<proteinExistence type="predicted"/>
<evidence type="ECO:0000256" key="3">
    <source>
        <dbReference type="SAM" id="MobiDB-lite"/>
    </source>
</evidence>
<dbReference type="Pfam" id="PF00772">
    <property type="entry name" value="DnaB"/>
    <property type="match status" value="1"/>
</dbReference>
<dbReference type="EMBL" id="SUMC01000141">
    <property type="protein sequence ID" value="TJZ97516.1"/>
    <property type="molecule type" value="Genomic_DNA"/>
</dbReference>
<evidence type="ECO:0000256" key="1">
    <source>
        <dbReference type="ARBA" id="ARBA00022705"/>
    </source>
</evidence>
<feature type="region of interest" description="Disordered" evidence="3">
    <location>
        <begin position="154"/>
        <end position="176"/>
    </location>
</feature>
<evidence type="ECO:0000256" key="2">
    <source>
        <dbReference type="ARBA" id="ARBA00023125"/>
    </source>
</evidence>
<keyword evidence="1" id="KW-0235">DNA replication</keyword>
<dbReference type="SUPFAM" id="SSF48024">
    <property type="entry name" value="N-terminal domain of DnaB helicase"/>
    <property type="match status" value="1"/>
</dbReference>
<keyword evidence="6" id="KW-1185">Reference proteome</keyword>
<dbReference type="GO" id="GO:0006260">
    <property type="term" value="P:DNA replication"/>
    <property type="evidence" value="ECO:0007669"/>
    <property type="project" value="UniProtKB-KW"/>
</dbReference>
<feature type="domain" description="DNA helicase DnaB-like N-terminal" evidence="4">
    <location>
        <begin position="41"/>
        <end position="145"/>
    </location>
</feature>
<evidence type="ECO:0000259" key="4">
    <source>
        <dbReference type="Pfam" id="PF00772"/>
    </source>
</evidence>
<dbReference type="Proteomes" id="UP000305778">
    <property type="component" value="Unassembled WGS sequence"/>
</dbReference>
<dbReference type="AlphaFoldDB" id="A0A4U0RQA0"/>
<evidence type="ECO:0000313" key="6">
    <source>
        <dbReference type="Proteomes" id="UP000305778"/>
    </source>
</evidence>
<dbReference type="Gene3D" id="1.10.860.10">
    <property type="entry name" value="DNAb Helicase, Chain A"/>
    <property type="match status" value="1"/>
</dbReference>
<comment type="caution">
    <text evidence="5">The sequence shown here is derived from an EMBL/GenBank/DDBJ whole genome shotgun (WGS) entry which is preliminary data.</text>
</comment>
<dbReference type="GO" id="GO:0003678">
    <property type="term" value="F:DNA helicase activity"/>
    <property type="evidence" value="ECO:0007669"/>
    <property type="project" value="InterPro"/>
</dbReference>
<dbReference type="InterPro" id="IPR036185">
    <property type="entry name" value="DNA_heli_DnaB-like_N_sf"/>
</dbReference>
<protein>
    <recommendedName>
        <fullName evidence="4">DNA helicase DnaB-like N-terminal domain-containing protein</fullName>
    </recommendedName>
</protein>
<name>A0A4U0RQA0_9ACTN</name>
<dbReference type="InterPro" id="IPR016136">
    <property type="entry name" value="DNA_helicase_N/primase_C"/>
</dbReference>
<organism evidence="5 6">
    <name type="scientific">Actinacidiphila oryziradicis</name>
    <dbReference type="NCBI Taxonomy" id="2571141"/>
    <lineage>
        <taxon>Bacteria</taxon>
        <taxon>Bacillati</taxon>
        <taxon>Actinomycetota</taxon>
        <taxon>Actinomycetes</taxon>
        <taxon>Kitasatosporales</taxon>
        <taxon>Streptomycetaceae</taxon>
        <taxon>Actinacidiphila</taxon>
    </lineage>
</organism>
<dbReference type="OrthoDB" id="2970604at2"/>
<gene>
    <name evidence="5" type="ORF">FCI23_49470</name>
</gene>
<dbReference type="InterPro" id="IPR007693">
    <property type="entry name" value="DNA_helicase_DnaB-like_N"/>
</dbReference>
<accession>A0A4U0RQA0</accession>